<comment type="caution">
    <text evidence="2">The sequence shown here is derived from an EMBL/GenBank/DDBJ whole genome shotgun (WGS) entry which is preliminary data.</text>
</comment>
<name>A0A6M0IJJ4_9BACT</name>
<proteinExistence type="predicted"/>
<dbReference type="GO" id="GO:0004622">
    <property type="term" value="F:phosphatidylcholine lysophospholipase activity"/>
    <property type="evidence" value="ECO:0007669"/>
    <property type="project" value="TreeGrafter"/>
</dbReference>
<dbReference type="PANTHER" id="PTHR30383:SF5">
    <property type="entry name" value="SGNH HYDROLASE-TYPE ESTERASE DOMAIN-CONTAINING PROTEIN"/>
    <property type="match status" value="1"/>
</dbReference>
<feature type="domain" description="SGNH hydrolase-type esterase" evidence="1">
    <location>
        <begin position="29"/>
        <end position="207"/>
    </location>
</feature>
<dbReference type="SUPFAM" id="SSF52266">
    <property type="entry name" value="SGNH hydrolase"/>
    <property type="match status" value="1"/>
</dbReference>
<dbReference type="RefSeq" id="WP_164037731.1">
    <property type="nucleotide sequence ID" value="NZ_JAAGNZ010000001.1"/>
</dbReference>
<dbReference type="Gene3D" id="3.40.50.1110">
    <property type="entry name" value="SGNH hydrolase"/>
    <property type="match status" value="1"/>
</dbReference>
<dbReference type="InterPro" id="IPR036514">
    <property type="entry name" value="SGNH_hydro_sf"/>
</dbReference>
<dbReference type="AlphaFoldDB" id="A0A6M0IJJ4"/>
<organism evidence="2 3">
    <name type="scientific">Spirosoma agri</name>
    <dbReference type="NCBI Taxonomy" id="1987381"/>
    <lineage>
        <taxon>Bacteria</taxon>
        <taxon>Pseudomonadati</taxon>
        <taxon>Bacteroidota</taxon>
        <taxon>Cytophagia</taxon>
        <taxon>Cytophagales</taxon>
        <taxon>Cytophagaceae</taxon>
        <taxon>Spirosoma</taxon>
    </lineage>
</organism>
<evidence type="ECO:0000313" key="2">
    <source>
        <dbReference type="EMBL" id="NEU67541.1"/>
    </source>
</evidence>
<evidence type="ECO:0000259" key="1">
    <source>
        <dbReference type="Pfam" id="PF13472"/>
    </source>
</evidence>
<dbReference type="GO" id="GO:0006629">
    <property type="term" value="P:lipid metabolic process"/>
    <property type="evidence" value="ECO:0007669"/>
    <property type="project" value="InterPro"/>
</dbReference>
<reference evidence="2 3" key="1">
    <citation type="submission" date="2020-02" db="EMBL/GenBank/DDBJ databases">
        <title>Draft genome sequence of two Spirosoma agri KCTC 52727 and Spirosoma terrae KCTC 52035.</title>
        <authorList>
            <person name="Rojas J."/>
            <person name="Ambika Manirajan B."/>
            <person name="Ratering S."/>
            <person name="Suarez C."/>
            <person name="Schnell S."/>
        </authorList>
    </citation>
    <scope>NUCLEOTIDE SEQUENCE [LARGE SCALE GENOMIC DNA]</scope>
    <source>
        <strain evidence="2 3">KCTC 52727</strain>
    </source>
</reference>
<dbReference type="Pfam" id="PF13472">
    <property type="entry name" value="Lipase_GDSL_2"/>
    <property type="match status" value="1"/>
</dbReference>
<dbReference type="InterPro" id="IPR008265">
    <property type="entry name" value="Lipase_GDSL_AS"/>
</dbReference>
<dbReference type="EMBL" id="JAAGNZ010000001">
    <property type="protein sequence ID" value="NEU67541.1"/>
    <property type="molecule type" value="Genomic_DNA"/>
</dbReference>
<dbReference type="PROSITE" id="PS01098">
    <property type="entry name" value="LIPASE_GDSL_SER"/>
    <property type="match status" value="1"/>
</dbReference>
<protein>
    <submittedName>
        <fullName evidence="2">G-D-S-L family lipolytic protein</fullName>
    </submittedName>
</protein>
<keyword evidence="3" id="KW-1185">Reference proteome</keyword>
<gene>
    <name evidence="2" type="ORF">GK091_11665</name>
</gene>
<dbReference type="InterPro" id="IPR013830">
    <property type="entry name" value="SGNH_hydro"/>
</dbReference>
<accession>A0A6M0IJJ4</accession>
<dbReference type="InterPro" id="IPR051532">
    <property type="entry name" value="Ester_Hydrolysis_Enzymes"/>
</dbReference>
<sequence>MTTLSRVIGFCFVVVLLAMSAAKPTKVVFFGDSITQAGIKPGGYIDKLKSMLPTDQYELIGAGIGGNKIYDLFLRMDEDVLAQKPDVVVVWVGVNDVWHKSSLGTGTDPDKFVKFYEAVVKKLQAANAKVVLCTPAAIGEKTDMTNQQDGDLNQYSQFIRDLAKRNNLPLVDLRKAFLDYNLKHNAENKDKGVLTTDRVHLNDAGNQFVAEQMQKVLASMK</sequence>
<dbReference type="PANTHER" id="PTHR30383">
    <property type="entry name" value="THIOESTERASE 1/PROTEASE 1/LYSOPHOSPHOLIPASE L1"/>
    <property type="match status" value="1"/>
</dbReference>
<evidence type="ECO:0000313" key="3">
    <source>
        <dbReference type="Proteomes" id="UP000477386"/>
    </source>
</evidence>
<dbReference type="Proteomes" id="UP000477386">
    <property type="component" value="Unassembled WGS sequence"/>
</dbReference>